<comment type="subcellular location">
    <subcellularLocation>
        <location evidence="1">Nucleus</location>
    </subcellularLocation>
</comment>
<evidence type="ECO:0000256" key="4">
    <source>
        <dbReference type="ARBA" id="ARBA00023242"/>
    </source>
</evidence>
<dbReference type="VEuPathDB" id="FungiDB:SPPG_02329"/>
<dbReference type="RefSeq" id="XP_016611317.1">
    <property type="nucleotide sequence ID" value="XM_016750620.1"/>
</dbReference>
<keyword evidence="4" id="KW-0539">Nucleus</keyword>
<keyword evidence="7" id="KW-1185">Reference proteome</keyword>
<dbReference type="AlphaFoldDB" id="A0A0L0HQE1"/>
<feature type="compositionally biased region" description="Basic and acidic residues" evidence="5">
    <location>
        <begin position="160"/>
        <end position="171"/>
    </location>
</feature>
<keyword evidence="2" id="KW-0240">DNA-directed RNA polymerase</keyword>
<evidence type="ECO:0000256" key="5">
    <source>
        <dbReference type="SAM" id="MobiDB-lite"/>
    </source>
</evidence>
<dbReference type="PANTHER" id="PTHR13408:SF0">
    <property type="entry name" value="DNA-DIRECTED RNA POLYMERASE III SUBUNIT RPC4"/>
    <property type="match status" value="1"/>
</dbReference>
<proteinExistence type="predicted"/>
<reference evidence="6 7" key="1">
    <citation type="submission" date="2009-08" db="EMBL/GenBank/DDBJ databases">
        <title>The Genome Sequence of Spizellomyces punctatus strain DAOM BR117.</title>
        <authorList>
            <consortium name="The Broad Institute Genome Sequencing Platform"/>
            <person name="Russ C."/>
            <person name="Cuomo C."/>
            <person name="Shea T."/>
            <person name="Young S.K."/>
            <person name="Zeng Q."/>
            <person name="Koehrsen M."/>
            <person name="Haas B."/>
            <person name="Borodovsky M."/>
            <person name="Guigo R."/>
            <person name="Alvarado L."/>
            <person name="Berlin A."/>
            <person name="Bochicchio J."/>
            <person name="Borenstein D."/>
            <person name="Chapman S."/>
            <person name="Chen Z."/>
            <person name="Engels R."/>
            <person name="Freedman E."/>
            <person name="Gellesch M."/>
            <person name="Goldberg J."/>
            <person name="Griggs A."/>
            <person name="Gujja S."/>
            <person name="Heiman D."/>
            <person name="Hepburn T."/>
            <person name="Howarth C."/>
            <person name="Jen D."/>
            <person name="Larson L."/>
            <person name="Lewis B."/>
            <person name="Mehta T."/>
            <person name="Park D."/>
            <person name="Pearson M."/>
            <person name="Roberts A."/>
            <person name="Saif S."/>
            <person name="Shenoy N."/>
            <person name="Sisk P."/>
            <person name="Stolte C."/>
            <person name="Sykes S."/>
            <person name="Thomson T."/>
            <person name="Walk T."/>
            <person name="White J."/>
            <person name="Yandava C."/>
            <person name="Burger G."/>
            <person name="Gray M.W."/>
            <person name="Holland P.W.H."/>
            <person name="King N."/>
            <person name="Lang F.B.F."/>
            <person name="Roger A.J."/>
            <person name="Ruiz-Trillo I."/>
            <person name="Lander E."/>
            <person name="Nusbaum C."/>
        </authorList>
    </citation>
    <scope>NUCLEOTIDE SEQUENCE [LARGE SCALE GENOMIC DNA]</scope>
    <source>
        <strain evidence="6 7">DAOM BR117</strain>
    </source>
</reference>
<name>A0A0L0HQE1_SPIPD</name>
<sequence length="395" mass="43075">MTGRRRPATRSSKTPSSTADNGAPESSDVSPTSEADTQRQPGTLEIVLPSTTTGRLGSLRAPRELSVPIAGGANPTPRPKFAPTVPARRKKADPTPEQPQRDERSHRQPGSDTRKPRGQSRRQELTLTASGPFAFGPAQRGVIATPGRASAAEANLNKVEYAHQRSERKDEAEDDGSFDPDDVWAPVTMGGPKHVKMERLKRERQRVRDARRRPSVSVKIEEGTDNQMIPPPAPVDVDVSADIDVDAMDVEEKPKMGPPAEFVQPEENQMLFFQFPSILPKFDALGVEVVEAQVSTDSRPVHVKADPKIKTDPDAAQKSVGPDGRVGKLVLYRSGKMKLKMGNIMFDVTPGPETSFLQNVVAVDAEKPACYILGDVSKRFVCSPDIESLLLDRVP</sequence>
<dbReference type="OMA" id="GTWDKTV"/>
<dbReference type="Proteomes" id="UP000053201">
    <property type="component" value="Unassembled WGS sequence"/>
</dbReference>
<dbReference type="FunCoup" id="A0A0L0HQE1">
    <property type="interactions" value="41"/>
</dbReference>
<feature type="compositionally biased region" description="Acidic residues" evidence="5">
    <location>
        <begin position="172"/>
        <end position="182"/>
    </location>
</feature>
<organism evidence="6 7">
    <name type="scientific">Spizellomyces punctatus (strain DAOM BR117)</name>
    <dbReference type="NCBI Taxonomy" id="645134"/>
    <lineage>
        <taxon>Eukaryota</taxon>
        <taxon>Fungi</taxon>
        <taxon>Fungi incertae sedis</taxon>
        <taxon>Chytridiomycota</taxon>
        <taxon>Chytridiomycota incertae sedis</taxon>
        <taxon>Chytridiomycetes</taxon>
        <taxon>Spizellomycetales</taxon>
        <taxon>Spizellomycetaceae</taxon>
        <taxon>Spizellomyces</taxon>
    </lineage>
</organism>
<evidence type="ECO:0000313" key="6">
    <source>
        <dbReference type="EMBL" id="KND03278.1"/>
    </source>
</evidence>
<evidence type="ECO:0000256" key="1">
    <source>
        <dbReference type="ARBA" id="ARBA00004123"/>
    </source>
</evidence>
<gene>
    <name evidence="6" type="ORF">SPPG_02329</name>
</gene>
<dbReference type="PANTHER" id="PTHR13408">
    <property type="entry name" value="DNA-DIRECTED RNA POLYMERASE III"/>
    <property type="match status" value="1"/>
</dbReference>
<feature type="region of interest" description="Disordered" evidence="5">
    <location>
        <begin position="1"/>
        <end position="216"/>
    </location>
</feature>
<keyword evidence="3" id="KW-0804">Transcription</keyword>
<feature type="compositionally biased region" description="Basic residues" evidence="5">
    <location>
        <begin position="202"/>
        <end position="214"/>
    </location>
</feature>
<dbReference type="STRING" id="645134.A0A0L0HQE1"/>
<dbReference type="eggNOG" id="KOG3122">
    <property type="taxonomic scope" value="Eukaryota"/>
</dbReference>
<dbReference type="GO" id="GO:0042797">
    <property type="term" value="P:tRNA transcription by RNA polymerase III"/>
    <property type="evidence" value="ECO:0007669"/>
    <property type="project" value="TreeGrafter"/>
</dbReference>
<evidence type="ECO:0008006" key="8">
    <source>
        <dbReference type="Google" id="ProtNLM"/>
    </source>
</evidence>
<evidence type="ECO:0000256" key="3">
    <source>
        <dbReference type="ARBA" id="ARBA00023163"/>
    </source>
</evidence>
<protein>
    <recommendedName>
        <fullName evidence="8">DNA-directed RNA polymerase III subunit RPC4</fullName>
    </recommendedName>
</protein>
<dbReference type="InParanoid" id="A0A0L0HQE1"/>
<dbReference type="GeneID" id="27685922"/>
<dbReference type="OrthoDB" id="5836119at2759"/>
<dbReference type="EMBL" id="KQ257452">
    <property type="protein sequence ID" value="KND03278.1"/>
    <property type="molecule type" value="Genomic_DNA"/>
</dbReference>
<dbReference type="Pfam" id="PF05132">
    <property type="entry name" value="RNA_pol_Rpc4"/>
    <property type="match status" value="1"/>
</dbReference>
<dbReference type="GO" id="GO:0005666">
    <property type="term" value="C:RNA polymerase III complex"/>
    <property type="evidence" value="ECO:0007669"/>
    <property type="project" value="InterPro"/>
</dbReference>
<dbReference type="InterPro" id="IPR007811">
    <property type="entry name" value="RPC4"/>
</dbReference>
<accession>A0A0L0HQE1</accession>
<evidence type="ECO:0000313" key="7">
    <source>
        <dbReference type="Proteomes" id="UP000053201"/>
    </source>
</evidence>
<feature type="compositionally biased region" description="Polar residues" evidence="5">
    <location>
        <begin position="9"/>
        <end position="20"/>
    </location>
</feature>
<feature type="compositionally biased region" description="Polar residues" evidence="5">
    <location>
        <begin position="27"/>
        <end position="41"/>
    </location>
</feature>
<dbReference type="GO" id="GO:0003677">
    <property type="term" value="F:DNA binding"/>
    <property type="evidence" value="ECO:0007669"/>
    <property type="project" value="InterPro"/>
</dbReference>
<evidence type="ECO:0000256" key="2">
    <source>
        <dbReference type="ARBA" id="ARBA00022478"/>
    </source>
</evidence>